<feature type="signal peptide" evidence="1">
    <location>
        <begin position="1"/>
        <end position="30"/>
    </location>
</feature>
<accession>A0A1Z3LVL6</accession>
<dbReference type="RefSeq" id="WP_088410273.1">
    <property type="nucleotide sequence ID" value="NZ_CP021995.1"/>
</dbReference>
<evidence type="ECO:0000313" key="2">
    <source>
        <dbReference type="EMBL" id="ASD26244.1"/>
    </source>
</evidence>
<keyword evidence="1" id="KW-0732">Signal</keyword>
<organism evidence="2 3">
    <name type="scientific">Brevundimonas diminuta</name>
    <name type="common">Pseudomonas diminuta</name>
    <dbReference type="NCBI Taxonomy" id="293"/>
    <lineage>
        <taxon>Bacteria</taxon>
        <taxon>Pseudomonadati</taxon>
        <taxon>Pseudomonadota</taxon>
        <taxon>Alphaproteobacteria</taxon>
        <taxon>Caulobacterales</taxon>
        <taxon>Caulobacteraceae</taxon>
        <taxon>Brevundimonas</taxon>
    </lineage>
</organism>
<name>A0A1Z3LVL6_BREDI</name>
<reference evidence="2 3" key="2">
    <citation type="submission" date="2017-06" db="EMBL/GenBank/DDBJ databases">
        <authorList>
            <person name="Kim H.J."/>
            <person name="Triplett B.A."/>
        </authorList>
    </citation>
    <scope>NUCLEOTIDE SEQUENCE [LARGE SCALE GENOMIC DNA]</scope>
    <source>
        <strain evidence="2 3">BZC3</strain>
    </source>
</reference>
<dbReference type="EMBL" id="CP021995">
    <property type="protein sequence ID" value="ASD26244.1"/>
    <property type="molecule type" value="Genomic_DNA"/>
</dbReference>
<sequence>MKTLFCPGRPIRPVLGACLALFGTAPSAHASDHLDSPSVVADARLDIADLYAWMSRDGRRINLVLTLVGHRFSDRADYSFHIDSGNRFGVTTAKSTIRCRFSAAQAVECSLDGADRAIGQASGEAGLQSRDRHMRVFAGLRSDPFFNNVRGTRSAYEAAAGTSTQTVDGAGCAILPAAQAATVLDRWRSTDGGPARNFLEGWTVSALVVSVDVDRVAGGGDLVGVWAATASGSKQVDRAGRPLTGNALLVTTGPADLRDAMKEQYNAASPATSDRFIAELEKGLAFYDGLDGACGDAWLSRQAATPALRYRPLAAMLADDRLWVNTRSVVCDRFLAVELHASGFPDVAGDCGGRTPVHDAANVYRSLLVSGAVDGIDDGLQQDEESHSLDDFPFLAQPRSSAEEPLAALAVESAR</sequence>
<reference evidence="2 3" key="1">
    <citation type="submission" date="2017-06" db="EMBL/GenBank/DDBJ databases">
        <title>Biodegradation of gentamicin by bacterial consortia AMQD4 in synthetic medium and raw gentamicin sewage.</title>
        <authorList>
            <person name="Chang H."/>
            <person name="Feng Y."/>
            <person name="Li Z."/>
            <person name="Xue J."/>
            <person name="Cheng D."/>
        </authorList>
    </citation>
    <scope>NUCLEOTIDE SEQUENCE [LARGE SCALE GENOMIC DNA]</scope>
    <source>
        <strain evidence="2 3">BZC3</strain>
    </source>
</reference>
<evidence type="ECO:0008006" key="4">
    <source>
        <dbReference type="Google" id="ProtNLM"/>
    </source>
</evidence>
<dbReference type="Proteomes" id="UP000197024">
    <property type="component" value="Chromosome"/>
</dbReference>
<dbReference type="InterPro" id="IPR025566">
    <property type="entry name" value="DUF4331"/>
</dbReference>
<gene>
    <name evidence="2" type="ORF">CD943_04665</name>
</gene>
<feature type="chain" id="PRO_5012261074" description="DUF4331 domain-containing protein" evidence="1">
    <location>
        <begin position="31"/>
        <end position="415"/>
    </location>
</feature>
<protein>
    <recommendedName>
        <fullName evidence="4">DUF4331 domain-containing protein</fullName>
    </recommendedName>
</protein>
<dbReference type="Pfam" id="PF14224">
    <property type="entry name" value="DUF4331"/>
    <property type="match status" value="1"/>
</dbReference>
<dbReference type="AlphaFoldDB" id="A0A1Z3LVL6"/>
<evidence type="ECO:0000313" key="3">
    <source>
        <dbReference type="Proteomes" id="UP000197024"/>
    </source>
</evidence>
<evidence type="ECO:0000256" key="1">
    <source>
        <dbReference type="SAM" id="SignalP"/>
    </source>
</evidence>
<proteinExistence type="predicted"/>